<dbReference type="GeneID" id="64871654"/>
<accession>A0A6N0A5P3</accession>
<evidence type="ECO:0000313" key="2">
    <source>
        <dbReference type="EMBL" id="QKO02463.1"/>
    </source>
</evidence>
<feature type="domain" description="PD-(D/E)XK endonuclease-like" evidence="1">
    <location>
        <begin position="12"/>
        <end position="261"/>
    </location>
</feature>
<dbReference type="Proteomes" id="UP000509248">
    <property type="component" value="Segment"/>
</dbReference>
<keyword evidence="2" id="KW-0378">Hydrolase</keyword>
<dbReference type="SUPFAM" id="SSF52980">
    <property type="entry name" value="Restriction endonuclease-like"/>
    <property type="match status" value="1"/>
</dbReference>
<dbReference type="InterPro" id="IPR038726">
    <property type="entry name" value="PDDEXK_AddAB-type"/>
</dbReference>
<dbReference type="Pfam" id="PF12705">
    <property type="entry name" value="PDDEXK_1"/>
    <property type="match status" value="1"/>
</dbReference>
<organism evidence="2 3">
    <name type="scientific">Mycobacterium phage DroogsArmy</name>
    <dbReference type="NCBI Taxonomy" id="2744011"/>
    <lineage>
        <taxon>Viruses</taxon>
        <taxon>Duplodnaviria</taxon>
        <taxon>Heunggongvirae</taxon>
        <taxon>Uroviricota</taxon>
        <taxon>Caudoviricetes</taxon>
        <taxon>Timshelvirus</taxon>
        <taxon>Timshelvirus droogsarmy</taxon>
    </lineage>
</organism>
<evidence type="ECO:0000259" key="1">
    <source>
        <dbReference type="Pfam" id="PF12705"/>
    </source>
</evidence>
<evidence type="ECO:0000313" key="3">
    <source>
        <dbReference type="Proteomes" id="UP000509248"/>
    </source>
</evidence>
<gene>
    <name evidence="2" type="primary">67</name>
    <name evidence="2" type="ORF">SEA_DROOGSARMY_67</name>
</gene>
<proteinExistence type="predicted"/>
<dbReference type="EMBL" id="MT553337">
    <property type="protein sequence ID" value="QKO02463.1"/>
    <property type="molecule type" value="Genomic_DNA"/>
</dbReference>
<keyword evidence="2" id="KW-0540">Nuclease</keyword>
<dbReference type="Gene3D" id="3.90.320.10">
    <property type="match status" value="1"/>
</dbReference>
<reference evidence="2 3" key="1">
    <citation type="submission" date="2020-06" db="EMBL/GenBank/DDBJ databases">
        <authorList>
            <person name="Fast K.M."/>
            <person name="Johnson K."/>
            <person name="Mayfield K.N."/>
            <person name="Stephens L.A."/>
            <person name="Reid T.H."/>
            <person name="Ryan E.D."/>
            <person name="Keener T.W."/>
            <person name="Sandel M.W."/>
            <person name="Garlena R.A."/>
            <person name="Russell D.A."/>
            <person name="Pope W.H."/>
            <person name="Jacobs-Sera D."/>
            <person name="Hatfull G.F."/>
        </authorList>
    </citation>
    <scope>NUCLEOTIDE SEQUENCE [LARGE SCALE GENOMIC DNA]</scope>
</reference>
<dbReference type="InterPro" id="IPR011335">
    <property type="entry name" value="Restrct_endonuc-II-like"/>
</dbReference>
<dbReference type="InterPro" id="IPR011604">
    <property type="entry name" value="PDDEXK-like_dom_sf"/>
</dbReference>
<protein>
    <submittedName>
        <fullName evidence="2">Cas4 exonuclease</fullName>
    </submittedName>
</protein>
<dbReference type="GO" id="GO:0004527">
    <property type="term" value="F:exonuclease activity"/>
    <property type="evidence" value="ECO:0007669"/>
    <property type="project" value="UniProtKB-KW"/>
</dbReference>
<keyword evidence="2" id="KW-0269">Exonuclease</keyword>
<dbReference type="KEGG" id="vg:64871654"/>
<name>A0A6N0A5P3_9CAUD</name>
<dbReference type="RefSeq" id="YP_010062021.1">
    <property type="nucleotide sequence ID" value="NC_054789.1"/>
</dbReference>
<sequence length="266" mass="30488">MTTTETGRKHRSVSQLNQYKRCPYSYKLQRIDKAWQRPAAWTAQGSAVHEAIEAWENSGREMSLQGMQQVFLTSYRKYINASCDETPNFQWWFASGPYDALKDIPRRQAIGLEQCEKYIAWAQKHTEEVIWIAPDGTPGIEIGFDIDLDGVPVRGFIDAIIEVDGQLVVRDHKTGNQPGDDFQLGVYAVAMAEQFGVEPPRKGDYWMGKTGKATYPYDLSHWTRERVSERFRWLEDKISAGEFPPDPDPDKCKFCDVAFACEFRQG</sequence>
<keyword evidence="3" id="KW-1185">Reference proteome</keyword>